<comment type="caution">
    <text evidence="2">The sequence shown here is derived from an EMBL/GenBank/DDBJ whole genome shotgun (WGS) entry which is preliminary data.</text>
</comment>
<name>A0ABX9EAX4_9PSEU</name>
<dbReference type="InterPro" id="IPR036390">
    <property type="entry name" value="WH_DNA-bd_sf"/>
</dbReference>
<feature type="domain" description="HTH marR-type" evidence="1">
    <location>
        <begin position="11"/>
        <end position="145"/>
    </location>
</feature>
<dbReference type="Proteomes" id="UP000248714">
    <property type="component" value="Unassembled WGS sequence"/>
</dbReference>
<dbReference type="InterPro" id="IPR000835">
    <property type="entry name" value="HTH_MarR-typ"/>
</dbReference>
<dbReference type="EMBL" id="QLTT01000003">
    <property type="protein sequence ID" value="RAS67325.1"/>
    <property type="molecule type" value="Genomic_DNA"/>
</dbReference>
<reference evidence="2 3" key="1">
    <citation type="submission" date="2018-06" db="EMBL/GenBank/DDBJ databases">
        <title>Genomic Encyclopedia of Type Strains, Phase IV (KMG-IV): sequencing the most valuable type-strain genomes for metagenomic binning, comparative biology and taxonomic classification.</title>
        <authorList>
            <person name="Goeker M."/>
        </authorList>
    </citation>
    <scope>NUCLEOTIDE SEQUENCE [LARGE SCALE GENOMIC DNA]</scope>
    <source>
        <strain evidence="2 3">DSM 45479</strain>
    </source>
</reference>
<gene>
    <name evidence="2" type="ORF">C8D87_103664</name>
</gene>
<proteinExistence type="predicted"/>
<dbReference type="Gene3D" id="1.10.10.10">
    <property type="entry name" value="Winged helix-like DNA-binding domain superfamily/Winged helix DNA-binding domain"/>
    <property type="match status" value="1"/>
</dbReference>
<accession>A0ABX9EAX4</accession>
<dbReference type="SMART" id="SM00347">
    <property type="entry name" value="HTH_MARR"/>
    <property type="match status" value="1"/>
</dbReference>
<sequence length="160" mass="17318">MTRSKVGANHAEALTDAVLTASRLLVAVSARSLAAVEETITLPQFRMLVILDSRGAMRLSSLAELLDVNPSTATRMVDRLVATEMVARQPNPATRREVIVELTEEGTHVVRGVTRRRRAAISRIVAKMSEDERRGLVEALTAFTKAGGEPAVTSADLGWI</sequence>
<evidence type="ECO:0000259" key="1">
    <source>
        <dbReference type="PROSITE" id="PS50995"/>
    </source>
</evidence>
<protein>
    <submittedName>
        <fullName evidence="2">MarR family transcriptional regulator</fullName>
    </submittedName>
</protein>
<dbReference type="Pfam" id="PF01047">
    <property type="entry name" value="MarR"/>
    <property type="match status" value="1"/>
</dbReference>
<dbReference type="PANTHER" id="PTHR33164">
    <property type="entry name" value="TRANSCRIPTIONAL REGULATOR, MARR FAMILY"/>
    <property type="match status" value="1"/>
</dbReference>
<organism evidence="2 3">
    <name type="scientific">Lentzea atacamensis</name>
    <dbReference type="NCBI Taxonomy" id="531938"/>
    <lineage>
        <taxon>Bacteria</taxon>
        <taxon>Bacillati</taxon>
        <taxon>Actinomycetota</taxon>
        <taxon>Actinomycetes</taxon>
        <taxon>Pseudonocardiales</taxon>
        <taxon>Pseudonocardiaceae</taxon>
        <taxon>Lentzea</taxon>
    </lineage>
</organism>
<evidence type="ECO:0000313" key="3">
    <source>
        <dbReference type="Proteomes" id="UP000248714"/>
    </source>
</evidence>
<evidence type="ECO:0000313" key="2">
    <source>
        <dbReference type="EMBL" id="RAS67325.1"/>
    </source>
</evidence>
<dbReference type="InterPro" id="IPR039422">
    <property type="entry name" value="MarR/SlyA-like"/>
</dbReference>
<dbReference type="InterPro" id="IPR036388">
    <property type="entry name" value="WH-like_DNA-bd_sf"/>
</dbReference>
<dbReference type="PROSITE" id="PS50995">
    <property type="entry name" value="HTH_MARR_2"/>
    <property type="match status" value="1"/>
</dbReference>
<dbReference type="PANTHER" id="PTHR33164:SF94">
    <property type="entry name" value="TRANSCRIPTIONAL REGULATORY PROTEIN-RELATED"/>
    <property type="match status" value="1"/>
</dbReference>
<dbReference type="SUPFAM" id="SSF46785">
    <property type="entry name" value="Winged helix' DNA-binding domain"/>
    <property type="match status" value="1"/>
</dbReference>
<dbReference type="RefSeq" id="WP_112227550.1">
    <property type="nucleotide sequence ID" value="NZ_QLTT01000003.1"/>
</dbReference>
<keyword evidence="3" id="KW-1185">Reference proteome</keyword>